<protein>
    <submittedName>
        <fullName evidence="4">Prolyl oligopeptidase family serine peptidase</fullName>
    </submittedName>
</protein>
<feature type="signal peptide" evidence="2">
    <location>
        <begin position="1"/>
        <end position="19"/>
    </location>
</feature>
<evidence type="ECO:0000256" key="2">
    <source>
        <dbReference type="SAM" id="SignalP"/>
    </source>
</evidence>
<sequence>MKRMINFLCLLLVWAAASSQEAFLRKDYVSDRGDTLRYRLLEPETLEPNAKYPLVLFLHGAGERGTDNEKQLKHGAQMWLNPVNREQYPAFVLMPQCPPDDYWAYIGRPASLQPSDMPVDVPLSPLLRTLEELLDTWLAKPEIDKSRIYIMGLSMGGMGTYDLAIRHPDLFAAAIPICGTVNPARFTPALKQVKFRIFHGDADNVVPVEGSRAAYRALKELGVDVKYTEFPGCMHESWNPAFNLPDFMSWLFEQKK</sequence>
<name>A0AA41D993_9BACT</name>
<evidence type="ECO:0000259" key="3">
    <source>
        <dbReference type="Pfam" id="PF02230"/>
    </source>
</evidence>
<evidence type="ECO:0000256" key="1">
    <source>
        <dbReference type="ARBA" id="ARBA00022729"/>
    </source>
</evidence>
<keyword evidence="5" id="KW-1185">Reference proteome</keyword>
<dbReference type="Pfam" id="PF02230">
    <property type="entry name" value="Abhydrolase_2"/>
    <property type="match status" value="1"/>
</dbReference>
<dbReference type="Proteomes" id="UP000698924">
    <property type="component" value="Unassembled WGS sequence"/>
</dbReference>
<feature type="chain" id="PRO_5041343791" evidence="2">
    <location>
        <begin position="20"/>
        <end position="256"/>
    </location>
</feature>
<dbReference type="EMBL" id="JACJMO010000009">
    <property type="protein sequence ID" value="MBM6857551.1"/>
    <property type="molecule type" value="Genomic_DNA"/>
</dbReference>
<dbReference type="PANTHER" id="PTHR43037">
    <property type="entry name" value="UNNAMED PRODUCT-RELATED"/>
    <property type="match status" value="1"/>
</dbReference>
<dbReference type="InterPro" id="IPR050955">
    <property type="entry name" value="Plant_Biomass_Hydrol_Est"/>
</dbReference>
<dbReference type="AlphaFoldDB" id="A0AA41D993"/>
<keyword evidence="1 2" id="KW-0732">Signal</keyword>
<proteinExistence type="predicted"/>
<dbReference type="GO" id="GO:0016787">
    <property type="term" value="F:hydrolase activity"/>
    <property type="evidence" value="ECO:0007669"/>
    <property type="project" value="InterPro"/>
</dbReference>
<organism evidence="4 5">
    <name type="scientific">Caecibacteroides pullorum</name>
    <dbReference type="NCBI Taxonomy" id="2725562"/>
    <lineage>
        <taxon>Bacteria</taxon>
        <taxon>Pseudomonadati</taxon>
        <taxon>Bacteroidota</taxon>
        <taxon>Bacteroidia</taxon>
        <taxon>Bacteroidales</taxon>
        <taxon>Bacteroidaceae</taxon>
        <taxon>Caecibacteroides</taxon>
    </lineage>
</organism>
<dbReference type="InterPro" id="IPR029058">
    <property type="entry name" value="AB_hydrolase_fold"/>
</dbReference>
<dbReference type="Gene3D" id="3.40.50.1820">
    <property type="entry name" value="alpha/beta hydrolase"/>
    <property type="match status" value="1"/>
</dbReference>
<accession>A0AA41D993</accession>
<gene>
    <name evidence="4" type="ORF">H6D15_08070</name>
</gene>
<evidence type="ECO:0000313" key="4">
    <source>
        <dbReference type="EMBL" id="MBM6857551.1"/>
    </source>
</evidence>
<evidence type="ECO:0000313" key="5">
    <source>
        <dbReference type="Proteomes" id="UP000698924"/>
    </source>
</evidence>
<dbReference type="SUPFAM" id="SSF53474">
    <property type="entry name" value="alpha/beta-Hydrolases"/>
    <property type="match status" value="1"/>
</dbReference>
<dbReference type="PANTHER" id="PTHR43037:SF1">
    <property type="entry name" value="BLL1128 PROTEIN"/>
    <property type="match status" value="1"/>
</dbReference>
<comment type="caution">
    <text evidence="4">The sequence shown here is derived from an EMBL/GenBank/DDBJ whole genome shotgun (WGS) entry which is preliminary data.</text>
</comment>
<dbReference type="InterPro" id="IPR003140">
    <property type="entry name" value="PLipase/COase/thioEstase"/>
</dbReference>
<feature type="domain" description="Phospholipase/carboxylesterase/thioesterase" evidence="3">
    <location>
        <begin position="52"/>
        <end position="240"/>
    </location>
</feature>
<dbReference type="RefSeq" id="WP_204971678.1">
    <property type="nucleotide sequence ID" value="NZ_JAAZTS010000010.1"/>
</dbReference>
<reference evidence="4 5" key="1">
    <citation type="journal article" date="2021" name="Sci. Rep.">
        <title>The distribution of antibiotic resistance genes in chicken gut microbiota commensals.</title>
        <authorList>
            <person name="Juricova H."/>
            <person name="Matiasovicova J."/>
            <person name="Kubasova T."/>
            <person name="Cejkova D."/>
            <person name="Rychlik I."/>
        </authorList>
    </citation>
    <scope>NUCLEOTIDE SEQUENCE [LARGE SCALE GENOMIC DNA]</scope>
    <source>
        <strain evidence="4 5">An421</strain>
    </source>
</reference>